<dbReference type="Gene3D" id="1.10.240.10">
    <property type="entry name" value="Tyrosyl-Transfer RNA Synthetase"/>
    <property type="match status" value="1"/>
</dbReference>
<dbReference type="AlphaFoldDB" id="E0XW69"/>
<dbReference type="PANTHER" id="PTHR11766:SF1">
    <property type="entry name" value="TYROSINE--TRNA LIGASE"/>
    <property type="match status" value="1"/>
</dbReference>
<evidence type="ECO:0000256" key="8">
    <source>
        <dbReference type="ARBA" id="ARBA00023146"/>
    </source>
</evidence>
<dbReference type="InterPro" id="IPR014729">
    <property type="entry name" value="Rossmann-like_a/b/a_fold"/>
</dbReference>
<evidence type="ECO:0000256" key="1">
    <source>
        <dbReference type="ARBA" id="ARBA00011738"/>
    </source>
</evidence>
<feature type="binding site" evidence="10">
    <location>
        <position position="237"/>
    </location>
    <ligand>
        <name>ATP</name>
        <dbReference type="ChEBI" id="CHEBI:30616"/>
    </ligand>
</feature>
<keyword evidence="8 10" id="KW-0030">Aminoacyl-tRNA synthetase</keyword>
<dbReference type="GO" id="GO:0005829">
    <property type="term" value="C:cytosol"/>
    <property type="evidence" value="ECO:0007669"/>
    <property type="project" value="TreeGrafter"/>
</dbReference>
<dbReference type="CDD" id="cd00805">
    <property type="entry name" value="TyrRS_core"/>
    <property type="match status" value="1"/>
</dbReference>
<dbReference type="EMBL" id="GU474896">
    <property type="protein sequence ID" value="ADI18660.1"/>
    <property type="molecule type" value="Genomic_DNA"/>
</dbReference>
<dbReference type="InterPro" id="IPR001412">
    <property type="entry name" value="aa-tRNA-synth_I_CS"/>
</dbReference>
<dbReference type="Gene3D" id="3.40.50.620">
    <property type="entry name" value="HUPs"/>
    <property type="match status" value="1"/>
</dbReference>
<comment type="subcellular location">
    <subcellularLocation>
        <location evidence="10">Cytoplasm</location>
    </subcellularLocation>
</comment>
<dbReference type="PRINTS" id="PR01040">
    <property type="entry name" value="TRNASYNTHTYR"/>
</dbReference>
<evidence type="ECO:0000256" key="3">
    <source>
        <dbReference type="ARBA" id="ARBA00022598"/>
    </source>
</evidence>
<comment type="catalytic activity">
    <reaction evidence="9 10">
        <text>tRNA(Tyr) + L-tyrosine + ATP = L-tyrosyl-tRNA(Tyr) + AMP + diphosphate + H(+)</text>
        <dbReference type="Rhea" id="RHEA:10220"/>
        <dbReference type="Rhea" id="RHEA-COMP:9706"/>
        <dbReference type="Rhea" id="RHEA-COMP:9707"/>
        <dbReference type="ChEBI" id="CHEBI:15378"/>
        <dbReference type="ChEBI" id="CHEBI:30616"/>
        <dbReference type="ChEBI" id="CHEBI:33019"/>
        <dbReference type="ChEBI" id="CHEBI:58315"/>
        <dbReference type="ChEBI" id="CHEBI:78442"/>
        <dbReference type="ChEBI" id="CHEBI:78536"/>
        <dbReference type="ChEBI" id="CHEBI:456215"/>
        <dbReference type="EC" id="6.1.1.1"/>
    </reaction>
</comment>
<dbReference type="EC" id="6.1.1.1" evidence="10"/>
<comment type="caution">
    <text evidence="10">Lacks conserved residue(s) required for the propagation of feature annotation.</text>
</comment>
<evidence type="ECO:0000256" key="9">
    <source>
        <dbReference type="ARBA" id="ARBA00048248"/>
    </source>
</evidence>
<dbReference type="SUPFAM" id="SSF55174">
    <property type="entry name" value="Alpha-L RNA-binding motif"/>
    <property type="match status" value="1"/>
</dbReference>
<keyword evidence="4 10" id="KW-0547">Nucleotide-binding</keyword>
<dbReference type="Pfam" id="PF01479">
    <property type="entry name" value="S4"/>
    <property type="match status" value="1"/>
</dbReference>
<evidence type="ECO:0000313" key="13">
    <source>
        <dbReference type="EMBL" id="ADI18660.1"/>
    </source>
</evidence>
<keyword evidence="7 10" id="KW-0648">Protein biosynthesis</keyword>
<gene>
    <name evidence="10" type="primary">tyrS</name>
</gene>
<dbReference type="SMART" id="SM00363">
    <property type="entry name" value="S4"/>
    <property type="match status" value="1"/>
</dbReference>
<dbReference type="PROSITE" id="PS00178">
    <property type="entry name" value="AA_TRNA_LIGASE_I"/>
    <property type="match status" value="1"/>
</dbReference>
<dbReference type="CDD" id="cd00165">
    <property type="entry name" value="S4"/>
    <property type="match status" value="1"/>
</dbReference>
<evidence type="ECO:0000256" key="4">
    <source>
        <dbReference type="ARBA" id="ARBA00022741"/>
    </source>
</evidence>
<keyword evidence="3 10" id="KW-0436">Ligase</keyword>
<dbReference type="InterPro" id="IPR002307">
    <property type="entry name" value="Tyr-tRNA-ligase"/>
</dbReference>
<dbReference type="HAMAP" id="MF_02007">
    <property type="entry name" value="Tyr_tRNA_synth_type2"/>
    <property type="match status" value="1"/>
</dbReference>
<dbReference type="InterPro" id="IPR002942">
    <property type="entry name" value="S4_RNA-bd"/>
</dbReference>
<dbReference type="GO" id="GO:0003723">
    <property type="term" value="F:RNA binding"/>
    <property type="evidence" value="ECO:0007669"/>
    <property type="project" value="UniProtKB-KW"/>
</dbReference>
<dbReference type="PROSITE" id="PS50889">
    <property type="entry name" value="S4"/>
    <property type="match status" value="1"/>
</dbReference>
<dbReference type="SUPFAM" id="SSF52374">
    <property type="entry name" value="Nucleotidylyl transferase"/>
    <property type="match status" value="1"/>
</dbReference>
<evidence type="ECO:0000256" key="10">
    <source>
        <dbReference type="HAMAP-Rule" id="MF_02007"/>
    </source>
</evidence>
<dbReference type="InterPro" id="IPR024108">
    <property type="entry name" value="Tyr-tRNA-ligase_bac_2"/>
</dbReference>
<dbReference type="InterPro" id="IPR002305">
    <property type="entry name" value="aa-tRNA-synth_Ic"/>
</dbReference>
<organism evidence="13">
    <name type="scientific">uncultured Acidobacteria bacterium HF4000_26D02</name>
    <dbReference type="NCBI Taxonomy" id="710731"/>
    <lineage>
        <taxon>Bacteria</taxon>
        <taxon>Pseudomonadati</taxon>
        <taxon>Acidobacteriota</taxon>
        <taxon>environmental samples</taxon>
    </lineage>
</organism>
<dbReference type="PANTHER" id="PTHR11766">
    <property type="entry name" value="TYROSYL-TRNA SYNTHETASE"/>
    <property type="match status" value="1"/>
</dbReference>
<feature type="domain" description="RNA-binding S4" evidence="12">
    <location>
        <begin position="346"/>
        <end position="406"/>
    </location>
</feature>
<accession>E0XW69</accession>
<name>E0XW69_9BACT</name>
<dbReference type="NCBIfam" id="TIGR00234">
    <property type="entry name" value="tyrS"/>
    <property type="match status" value="1"/>
</dbReference>
<dbReference type="InterPro" id="IPR036986">
    <property type="entry name" value="S4_RNA-bd_sf"/>
</dbReference>
<evidence type="ECO:0000256" key="11">
    <source>
        <dbReference type="PROSITE-ProRule" id="PRU00182"/>
    </source>
</evidence>
<evidence type="ECO:0000256" key="6">
    <source>
        <dbReference type="ARBA" id="ARBA00022884"/>
    </source>
</evidence>
<proteinExistence type="inferred from homology"/>
<sequence>MSSSLGTIAEQLAYLTKGCVDVLRESELRSKLELSARTKKPLVVKVGFDPTAPDLHLGHTVLIRKMKHFQDLGHTIIFLIGDFTGLIGDPTGRSKTRPPLSRAEIDENAETYKRQVFALLDPARTVVEFNSRWLGALTSEEWIRLAARYNVAQMLERRDFRQRYDKGLPIAIHEFLYPLAQAYDSVRLKADVELGGTDQLFNLNVGRDIMPAFGVGPQVVMTIPLLVGLDGVEKMAKSAGNYVGITEPPDEMFGKLMSISDVLMWSYYELLTDLTVLEIGALKTRVAAGDLHPKRTKLDLGRRIVTDFHSAEAAAEAEREFERRFAGKALPSKLDGQVVEVPANGARLVAVLVDVGFAESNSAATRLIVQGSVRVDGERVTDRSHRVAAVPFVLQVGKRRVIRVRPRSAAS</sequence>
<dbReference type="FunFam" id="3.40.50.620:FF:000061">
    <property type="entry name" value="Tyrosine--tRNA ligase"/>
    <property type="match status" value="1"/>
</dbReference>
<dbReference type="GO" id="GO:0005524">
    <property type="term" value="F:ATP binding"/>
    <property type="evidence" value="ECO:0007669"/>
    <property type="project" value="UniProtKB-UniRule"/>
</dbReference>
<dbReference type="FunFam" id="1.10.240.10:FF:000006">
    <property type="entry name" value="Tyrosine--tRNA ligase"/>
    <property type="match status" value="1"/>
</dbReference>
<dbReference type="Pfam" id="PF00579">
    <property type="entry name" value="tRNA-synt_1b"/>
    <property type="match status" value="1"/>
</dbReference>
<evidence type="ECO:0000259" key="12">
    <source>
        <dbReference type="SMART" id="SM00363"/>
    </source>
</evidence>
<dbReference type="Gene3D" id="3.10.290.10">
    <property type="entry name" value="RNA-binding S4 domain"/>
    <property type="match status" value="1"/>
</dbReference>
<dbReference type="GO" id="GO:0004831">
    <property type="term" value="F:tyrosine-tRNA ligase activity"/>
    <property type="evidence" value="ECO:0007669"/>
    <property type="project" value="UniProtKB-UniRule"/>
</dbReference>
<protein>
    <recommendedName>
        <fullName evidence="10">Tyrosine--tRNA ligase</fullName>
        <ecNumber evidence="10">6.1.1.1</ecNumber>
    </recommendedName>
    <alternativeName>
        <fullName evidence="10">Tyrosyl-tRNA synthetase</fullName>
        <shortName evidence="10">TyrRS</shortName>
    </alternativeName>
</protein>
<keyword evidence="5 10" id="KW-0067">ATP-binding</keyword>
<evidence type="ECO:0000256" key="2">
    <source>
        <dbReference type="ARBA" id="ARBA00022490"/>
    </source>
</evidence>
<reference evidence="13" key="1">
    <citation type="journal article" date="2011" name="Environ. Microbiol.">
        <title>Time-series analyses of Monterey Bay coastal microbial picoplankton using a 'genome proxy' microarray.</title>
        <authorList>
            <person name="Rich V.I."/>
            <person name="Pham V.D."/>
            <person name="Eppley J."/>
            <person name="Shi Y."/>
            <person name="DeLong E.F."/>
        </authorList>
    </citation>
    <scope>NUCLEOTIDE SEQUENCE</scope>
</reference>
<dbReference type="InterPro" id="IPR024088">
    <property type="entry name" value="Tyr-tRNA-ligase_bac-type"/>
</dbReference>
<keyword evidence="6 11" id="KW-0694">RNA-binding</keyword>
<keyword evidence="2 10" id="KW-0963">Cytoplasm</keyword>
<comment type="subunit">
    <text evidence="1 10">Homodimer.</text>
</comment>
<evidence type="ECO:0000256" key="5">
    <source>
        <dbReference type="ARBA" id="ARBA00022840"/>
    </source>
</evidence>
<dbReference type="GO" id="GO:0006437">
    <property type="term" value="P:tyrosyl-tRNA aminoacylation"/>
    <property type="evidence" value="ECO:0007669"/>
    <property type="project" value="UniProtKB-UniRule"/>
</dbReference>
<feature type="short sequence motif" description="'HIGH' region" evidence="10">
    <location>
        <begin position="50"/>
        <end position="59"/>
    </location>
</feature>
<comment type="function">
    <text evidence="10">Catalyzes the attachment of tyrosine to tRNA(Tyr) in a two-step reaction: tyrosine is first activated by ATP to form Tyr-AMP and then transferred to the acceptor end of tRNA(Tyr).</text>
</comment>
<evidence type="ECO:0000256" key="7">
    <source>
        <dbReference type="ARBA" id="ARBA00022917"/>
    </source>
</evidence>
<comment type="similarity">
    <text evidence="10">Belongs to the class-I aminoacyl-tRNA synthetase family. TyrS type 2 subfamily.</text>
</comment>